<proteinExistence type="predicted"/>
<evidence type="ECO:0000313" key="2">
    <source>
        <dbReference type="Proteomes" id="UP000002412"/>
    </source>
</evidence>
<dbReference type="Proteomes" id="UP000002412">
    <property type="component" value="Chromosome"/>
</dbReference>
<dbReference type="HOGENOM" id="CLU_2316563_0_0_6"/>
<accession>A0A0U1QUW5</accession>
<protein>
    <submittedName>
        <fullName evidence="1">Uncharacterized protein</fullName>
    </submittedName>
</protein>
<dbReference type="AlphaFoldDB" id="A0A0U1QUW5"/>
<gene>
    <name evidence="1" type="ordered locus">YpsIP31758_0512</name>
</gene>
<dbReference type="EMBL" id="CP000720">
    <property type="protein sequence ID" value="ABS46260.1"/>
    <property type="molecule type" value="Genomic_DNA"/>
</dbReference>
<organism evidence="1 2">
    <name type="scientific">Yersinia pseudotuberculosis serotype O:1b (strain IP 31758)</name>
    <dbReference type="NCBI Taxonomy" id="349747"/>
    <lineage>
        <taxon>Bacteria</taxon>
        <taxon>Pseudomonadati</taxon>
        <taxon>Pseudomonadota</taxon>
        <taxon>Gammaproteobacteria</taxon>
        <taxon>Enterobacterales</taxon>
        <taxon>Yersiniaceae</taxon>
        <taxon>Yersinia</taxon>
    </lineage>
</organism>
<dbReference type="RefSeq" id="WP_011193121.1">
    <property type="nucleotide sequence ID" value="NC_009708.1"/>
</dbReference>
<name>A0A0U1QUW5_YERP3</name>
<reference evidence="1 2" key="1">
    <citation type="journal article" date="2007" name="PLoS Genet.">
        <title>The complete genome sequence of Yersinia pseudotuberculosis IP31758, the causative agent of Far East scarlet-like fever.</title>
        <authorList>
            <person name="Eppinger M."/>
            <person name="Rosovitz M.J."/>
            <person name="Fricke W.F."/>
            <person name="Rasko D.A."/>
            <person name="Kokorina G."/>
            <person name="Fayolle C."/>
            <person name="Lindler L.E."/>
            <person name="Carniel E."/>
            <person name="Ravel J."/>
        </authorList>
    </citation>
    <scope>NUCLEOTIDE SEQUENCE [LARGE SCALE GENOMIC DNA]</scope>
    <source>
        <strain evidence="1 2">IP 31758</strain>
    </source>
</reference>
<sequence length="105" mass="11926">MAYLDKITQGGHATIRNTEGRPVGAVINDVQKSRPADILVQDDGRWVVKGSGGKIHIIESDGEVVTSFYNPKANTDSRVRRGEWNYLSNEQLEQFKQKFSDYIKW</sequence>
<dbReference type="KEGG" id="ypi:YpsIP31758_0512"/>
<evidence type="ECO:0000313" key="1">
    <source>
        <dbReference type="EMBL" id="ABS46260.1"/>
    </source>
</evidence>
<dbReference type="GeneID" id="49784558"/>